<organism evidence="7 8">
    <name type="scientific">Planotetraspora thailandica</name>
    <dbReference type="NCBI Taxonomy" id="487172"/>
    <lineage>
        <taxon>Bacteria</taxon>
        <taxon>Bacillati</taxon>
        <taxon>Actinomycetota</taxon>
        <taxon>Actinomycetes</taxon>
        <taxon>Streptosporangiales</taxon>
        <taxon>Streptosporangiaceae</taxon>
        <taxon>Planotetraspora</taxon>
    </lineage>
</organism>
<dbReference type="PROSITE" id="PS50977">
    <property type="entry name" value="HTH_TETR_2"/>
    <property type="match status" value="1"/>
</dbReference>
<dbReference type="Gene3D" id="1.10.357.10">
    <property type="entry name" value="Tetracycline Repressor, domain 2"/>
    <property type="match status" value="1"/>
</dbReference>
<dbReference type="PANTHER" id="PTHR30055:SF151">
    <property type="entry name" value="TRANSCRIPTIONAL REGULATORY PROTEIN"/>
    <property type="match status" value="1"/>
</dbReference>
<dbReference type="GO" id="GO:0003700">
    <property type="term" value="F:DNA-binding transcription factor activity"/>
    <property type="evidence" value="ECO:0007669"/>
    <property type="project" value="TreeGrafter"/>
</dbReference>
<dbReference type="SUPFAM" id="SSF46689">
    <property type="entry name" value="Homeodomain-like"/>
    <property type="match status" value="1"/>
</dbReference>
<keyword evidence="2" id="KW-0805">Transcription regulation</keyword>
<keyword evidence="1" id="KW-0678">Repressor</keyword>
<dbReference type="GO" id="GO:0000976">
    <property type="term" value="F:transcription cis-regulatory region binding"/>
    <property type="evidence" value="ECO:0007669"/>
    <property type="project" value="TreeGrafter"/>
</dbReference>
<reference evidence="7" key="1">
    <citation type="submission" date="2021-01" db="EMBL/GenBank/DDBJ databases">
        <title>Whole genome shotgun sequence of Planotetraspora thailandica NBRC 104271.</title>
        <authorList>
            <person name="Komaki H."/>
            <person name="Tamura T."/>
        </authorList>
    </citation>
    <scope>NUCLEOTIDE SEQUENCE</scope>
    <source>
        <strain evidence="7">NBRC 104271</strain>
    </source>
</reference>
<feature type="domain" description="HTH tetR-type" evidence="6">
    <location>
        <begin position="24"/>
        <end position="84"/>
    </location>
</feature>
<dbReference type="InterPro" id="IPR036271">
    <property type="entry name" value="Tet_transcr_reg_TetR-rel_C_sf"/>
</dbReference>
<dbReference type="RefSeq" id="WP_203947820.1">
    <property type="nucleotide sequence ID" value="NZ_BOOR01000055.1"/>
</dbReference>
<accession>A0A8J3V672</accession>
<dbReference type="Gene3D" id="1.10.10.60">
    <property type="entry name" value="Homeodomain-like"/>
    <property type="match status" value="1"/>
</dbReference>
<feature type="DNA-binding region" description="H-T-H motif" evidence="5">
    <location>
        <begin position="47"/>
        <end position="66"/>
    </location>
</feature>
<keyword evidence="4" id="KW-0804">Transcription</keyword>
<dbReference type="InterPro" id="IPR050109">
    <property type="entry name" value="HTH-type_TetR-like_transc_reg"/>
</dbReference>
<evidence type="ECO:0000256" key="2">
    <source>
        <dbReference type="ARBA" id="ARBA00023015"/>
    </source>
</evidence>
<evidence type="ECO:0000259" key="6">
    <source>
        <dbReference type="PROSITE" id="PS50977"/>
    </source>
</evidence>
<proteinExistence type="predicted"/>
<evidence type="ECO:0000256" key="5">
    <source>
        <dbReference type="PROSITE-ProRule" id="PRU00335"/>
    </source>
</evidence>
<dbReference type="PRINTS" id="PR00400">
    <property type="entry name" value="TETREPRESSOR"/>
</dbReference>
<dbReference type="Pfam" id="PF02909">
    <property type="entry name" value="TetR_C_1"/>
    <property type="match status" value="1"/>
</dbReference>
<dbReference type="Pfam" id="PF00440">
    <property type="entry name" value="TetR_N"/>
    <property type="match status" value="1"/>
</dbReference>
<dbReference type="InterPro" id="IPR001647">
    <property type="entry name" value="HTH_TetR"/>
</dbReference>
<dbReference type="InterPro" id="IPR009057">
    <property type="entry name" value="Homeodomain-like_sf"/>
</dbReference>
<evidence type="ECO:0000256" key="1">
    <source>
        <dbReference type="ARBA" id="ARBA00022491"/>
    </source>
</evidence>
<dbReference type="GO" id="GO:0046677">
    <property type="term" value="P:response to antibiotic"/>
    <property type="evidence" value="ECO:0007669"/>
    <property type="project" value="InterPro"/>
</dbReference>
<evidence type="ECO:0000256" key="3">
    <source>
        <dbReference type="ARBA" id="ARBA00023125"/>
    </source>
</evidence>
<sequence>MVNERIAALLWPEHERAKRGPKPRMTVARIVETAIAVADRDGLDGVSMQRIADELGATKMSLYRYTPGKAELMALMLDTAVGGPPEALREGWREGLTDWALALHDAFRRHPWALELAVGARVFGPNELDWMEAGLSALRDTALSGAERVDALVLVTGHVRSIVQQGAAPGSPEGPERGVDRLMAGIIMANAGRYPETLAAFASARTAGEQDQALTFGLDRILDGLGVAMTRSG</sequence>
<keyword evidence="3 5" id="KW-0238">DNA-binding</keyword>
<dbReference type="AlphaFoldDB" id="A0A8J3V672"/>
<dbReference type="InterPro" id="IPR003012">
    <property type="entry name" value="Tet_transcr_reg_TetR"/>
</dbReference>
<gene>
    <name evidence="7" type="ORF">Pth03_60900</name>
</gene>
<evidence type="ECO:0000313" key="7">
    <source>
        <dbReference type="EMBL" id="GII57701.1"/>
    </source>
</evidence>
<name>A0A8J3V672_9ACTN</name>
<dbReference type="InterPro" id="IPR004111">
    <property type="entry name" value="Repressor_TetR_C"/>
</dbReference>
<keyword evidence="8" id="KW-1185">Reference proteome</keyword>
<protein>
    <submittedName>
        <fullName evidence="7">TetR family transcriptional regulator</fullName>
    </submittedName>
</protein>
<dbReference type="Proteomes" id="UP000605992">
    <property type="component" value="Unassembled WGS sequence"/>
</dbReference>
<dbReference type="EMBL" id="BOOR01000055">
    <property type="protein sequence ID" value="GII57701.1"/>
    <property type="molecule type" value="Genomic_DNA"/>
</dbReference>
<dbReference type="PANTHER" id="PTHR30055">
    <property type="entry name" value="HTH-TYPE TRANSCRIPTIONAL REGULATOR RUTR"/>
    <property type="match status" value="1"/>
</dbReference>
<comment type="caution">
    <text evidence="7">The sequence shown here is derived from an EMBL/GenBank/DDBJ whole genome shotgun (WGS) entry which is preliminary data.</text>
</comment>
<dbReference type="GO" id="GO:0045892">
    <property type="term" value="P:negative regulation of DNA-templated transcription"/>
    <property type="evidence" value="ECO:0007669"/>
    <property type="project" value="InterPro"/>
</dbReference>
<evidence type="ECO:0000256" key="4">
    <source>
        <dbReference type="ARBA" id="ARBA00023163"/>
    </source>
</evidence>
<dbReference type="SUPFAM" id="SSF48498">
    <property type="entry name" value="Tetracyclin repressor-like, C-terminal domain"/>
    <property type="match status" value="1"/>
</dbReference>
<evidence type="ECO:0000313" key="8">
    <source>
        <dbReference type="Proteomes" id="UP000605992"/>
    </source>
</evidence>